<reference evidence="1" key="1">
    <citation type="submission" date="2020-03" db="EMBL/GenBank/DDBJ databases">
        <title>The deep terrestrial virosphere.</title>
        <authorList>
            <person name="Holmfeldt K."/>
            <person name="Nilsson E."/>
            <person name="Simone D."/>
            <person name="Lopez-Fernandez M."/>
            <person name="Wu X."/>
            <person name="de Brujin I."/>
            <person name="Lundin D."/>
            <person name="Andersson A."/>
            <person name="Bertilsson S."/>
            <person name="Dopson M."/>
        </authorList>
    </citation>
    <scope>NUCLEOTIDE SEQUENCE</scope>
    <source>
        <strain evidence="1">TM448B03531</strain>
    </source>
</reference>
<protein>
    <submittedName>
        <fullName evidence="1">Uncharacterized protein</fullName>
    </submittedName>
</protein>
<gene>
    <name evidence="1" type="ORF">TM448B03531_0004</name>
</gene>
<accession>A0A6M3XXJ7</accession>
<proteinExistence type="predicted"/>
<sequence length="59" mass="6983">MPCELEQPKTEREAVCDEIVDLLNKYDSPIYRAEDTSFEELSPIFKHDIITKIKQIRDK</sequence>
<organism evidence="1">
    <name type="scientific">viral metagenome</name>
    <dbReference type="NCBI Taxonomy" id="1070528"/>
    <lineage>
        <taxon>unclassified sequences</taxon>
        <taxon>metagenomes</taxon>
        <taxon>organismal metagenomes</taxon>
    </lineage>
</organism>
<dbReference type="AlphaFoldDB" id="A0A6M3XXJ7"/>
<name>A0A6M3XXJ7_9ZZZZ</name>
<evidence type="ECO:0000313" key="1">
    <source>
        <dbReference type="EMBL" id="QJI02681.1"/>
    </source>
</evidence>
<dbReference type="EMBL" id="MT145022">
    <property type="protein sequence ID" value="QJI02681.1"/>
    <property type="molecule type" value="Genomic_DNA"/>
</dbReference>